<dbReference type="OrthoDB" id="419584at2759"/>
<protein>
    <submittedName>
        <fullName evidence="1">Uncharacterized protein</fullName>
    </submittedName>
</protein>
<proteinExistence type="predicted"/>
<dbReference type="EMBL" id="CAJNNV010006484">
    <property type="protein sequence ID" value="CAE8593682.1"/>
    <property type="molecule type" value="Genomic_DNA"/>
</dbReference>
<feature type="non-terminal residue" evidence="1">
    <location>
        <position position="354"/>
    </location>
</feature>
<name>A0A813E022_POLGL</name>
<reference evidence="1" key="1">
    <citation type="submission" date="2021-02" db="EMBL/GenBank/DDBJ databases">
        <authorList>
            <person name="Dougan E. K."/>
            <person name="Rhodes N."/>
            <person name="Thang M."/>
            <person name="Chan C."/>
        </authorList>
    </citation>
    <scope>NUCLEOTIDE SEQUENCE</scope>
</reference>
<dbReference type="Proteomes" id="UP000654075">
    <property type="component" value="Unassembled WGS sequence"/>
</dbReference>
<evidence type="ECO:0000313" key="1">
    <source>
        <dbReference type="EMBL" id="CAE8593682.1"/>
    </source>
</evidence>
<keyword evidence="2" id="KW-1185">Reference proteome</keyword>
<accession>A0A813E022</accession>
<gene>
    <name evidence="1" type="ORF">PGLA1383_LOCUS12271</name>
</gene>
<sequence length="354" mass="37776">QFMVSSSLGEFGEALDLFNDAYDWAWDGGWTEDLEDAAISLLVALDDHYESLIARSGNGGGMMGEPFTVTSTFSGPKIRIDKHLAKAIEAHDTLALGRAVASVRGFIISQSLHDMFGQKSAGGPLNTSVFYEAVIAFERARFTAASAAKQTEVNGALRRLVLAADAHVADLANSRTGKGFAERWSGGLREELWQMLVDPEAVIHPLPFQQLRGGGGGYVADMMASMMDGFGSASSSSVGRAETTEAMSQLSPQLTFETAEAKVSRWVESLVDEQVGFGSPMTPFELHAGEPWVHTVIACTLSVLSLGLGYVSSNDKFDPPAADVSSGDKGAKLVALLDRVRAALPLHSPSEFLQ</sequence>
<dbReference type="AlphaFoldDB" id="A0A813E022"/>
<feature type="non-terminal residue" evidence="1">
    <location>
        <position position="1"/>
    </location>
</feature>
<evidence type="ECO:0000313" key="2">
    <source>
        <dbReference type="Proteomes" id="UP000654075"/>
    </source>
</evidence>
<organism evidence="1 2">
    <name type="scientific">Polarella glacialis</name>
    <name type="common">Dinoflagellate</name>
    <dbReference type="NCBI Taxonomy" id="89957"/>
    <lineage>
        <taxon>Eukaryota</taxon>
        <taxon>Sar</taxon>
        <taxon>Alveolata</taxon>
        <taxon>Dinophyceae</taxon>
        <taxon>Suessiales</taxon>
        <taxon>Suessiaceae</taxon>
        <taxon>Polarella</taxon>
    </lineage>
</organism>
<comment type="caution">
    <text evidence="1">The sequence shown here is derived from an EMBL/GenBank/DDBJ whole genome shotgun (WGS) entry which is preliminary data.</text>
</comment>